<dbReference type="GO" id="GO:0089702">
    <property type="term" value="F:undecaprenyl-phosphate glucose phosphotransferase activity"/>
    <property type="evidence" value="ECO:0007669"/>
    <property type="project" value="UniProtKB-EC"/>
</dbReference>
<organism evidence="9 10">
    <name type="scientific">Candidatus Methylospira mobilis</name>
    <dbReference type="NCBI Taxonomy" id="1808979"/>
    <lineage>
        <taxon>Bacteria</taxon>
        <taxon>Pseudomonadati</taxon>
        <taxon>Pseudomonadota</taxon>
        <taxon>Gammaproteobacteria</taxon>
        <taxon>Methylococcales</taxon>
        <taxon>Methylococcaceae</taxon>
        <taxon>Candidatus Methylospira</taxon>
    </lineage>
</organism>
<feature type="transmembrane region" description="Helical" evidence="7">
    <location>
        <begin position="42"/>
        <end position="61"/>
    </location>
</feature>
<dbReference type="Proteomes" id="UP000325755">
    <property type="component" value="Chromosome"/>
</dbReference>
<dbReference type="InterPro" id="IPR017475">
    <property type="entry name" value="EPS_sugar_tfrase"/>
</dbReference>
<dbReference type="FunCoup" id="A0A5Q0BIQ4">
    <property type="interactions" value="165"/>
</dbReference>
<comment type="subcellular location">
    <subcellularLocation>
        <location evidence="1">Membrane</location>
        <topology evidence="1">Multi-pass membrane protein</topology>
    </subcellularLocation>
</comment>
<dbReference type="PANTHER" id="PTHR30576">
    <property type="entry name" value="COLANIC BIOSYNTHESIS UDP-GLUCOSE LIPID CARRIER TRANSFERASE"/>
    <property type="match status" value="1"/>
</dbReference>
<evidence type="ECO:0000256" key="4">
    <source>
        <dbReference type="ARBA" id="ARBA00022692"/>
    </source>
</evidence>
<comment type="similarity">
    <text evidence="2">Belongs to the bacterial sugar transferase family.</text>
</comment>
<evidence type="ECO:0000256" key="1">
    <source>
        <dbReference type="ARBA" id="ARBA00004141"/>
    </source>
</evidence>
<keyword evidence="5 7" id="KW-1133">Transmembrane helix</keyword>
<evidence type="ECO:0000256" key="7">
    <source>
        <dbReference type="SAM" id="Phobius"/>
    </source>
</evidence>
<evidence type="ECO:0000259" key="8">
    <source>
        <dbReference type="Pfam" id="PF02397"/>
    </source>
</evidence>
<dbReference type="NCBIfam" id="TIGR03025">
    <property type="entry name" value="EPS_sugtrans"/>
    <property type="match status" value="1"/>
</dbReference>
<evidence type="ECO:0000256" key="6">
    <source>
        <dbReference type="ARBA" id="ARBA00023136"/>
    </source>
</evidence>
<keyword evidence="4 7" id="KW-0812">Transmembrane</keyword>
<dbReference type="InParanoid" id="A0A5Q0BIQ4"/>
<sequence length="461" mass="52637">MLLRIITLRLLDALVWLLAGELAAELVFGRLYHEDYGNVHQTLIYLSPFITWLVSPAAGQYRVGWDEEGALKIAGRILLGCFATFACGIIIVYIVLHQSHVLSRLWWGLTLLFAFALSGMLRIVAFGVDRRAGFRRGIRSYKRRIAVMGSEKPVKALINRLMNDADAGYRVEAALCDADIGAASEVNKLQTLEQLETFVYQHHIREVWLMPDPERVYDWREAITRLENTATTLRWFPVMPAAVTEKFGYCAGAPSFELNAAVIDSKGVLHKTLFDRLFSLVVLLMLSPLLSAIAVAIKLSSPGPVLFRQLRHGVGGKAFTCLKFRTMKLHQEQDKVTQAKTHDPRTTKVGRFLRKTSLDELPQFINVLMGDMSVVGPRPHAVQHNDYYSHEIQRYMFRHKVKPGITGWAQINGCRGETDTLDKMQRRVDLDIYYIRHWSFWLDVKIVFWTAFRGWSGKHVY</sequence>
<dbReference type="Pfam" id="PF13727">
    <property type="entry name" value="CoA_binding_3"/>
    <property type="match status" value="1"/>
</dbReference>
<keyword evidence="3 9" id="KW-0808">Transferase</keyword>
<name>A0A5Q0BIQ4_9GAMM</name>
<dbReference type="PANTHER" id="PTHR30576:SF0">
    <property type="entry name" value="UNDECAPRENYL-PHOSPHATE N-ACETYLGALACTOSAMINYL 1-PHOSPHATE TRANSFERASE-RELATED"/>
    <property type="match status" value="1"/>
</dbReference>
<gene>
    <name evidence="9" type="ORF">F6R98_04905</name>
</gene>
<feature type="transmembrane region" description="Helical" evidence="7">
    <location>
        <begin position="277"/>
        <end position="297"/>
    </location>
</feature>
<dbReference type="RefSeq" id="WP_153248032.1">
    <property type="nucleotide sequence ID" value="NZ_CP044205.1"/>
</dbReference>
<reference evidence="9 10" key="1">
    <citation type="submission" date="2019-09" db="EMBL/GenBank/DDBJ databases">
        <title>Ecophysiology of the spiral-shaped methanotroph Methylospira mobilis as revealed by the complete genome sequence.</title>
        <authorList>
            <person name="Oshkin I.Y."/>
            <person name="Dedysh S.N."/>
            <person name="Miroshnikov K."/>
            <person name="Danilova O.V."/>
            <person name="Hakobyan A."/>
            <person name="Liesack W."/>
        </authorList>
    </citation>
    <scope>NUCLEOTIDE SEQUENCE [LARGE SCALE GENOMIC DNA]</scope>
    <source>
        <strain evidence="9 10">Shm1</strain>
    </source>
</reference>
<dbReference type="InterPro" id="IPR017473">
    <property type="entry name" value="Undecaprenyl-P_gluc_Ptfrase"/>
</dbReference>
<feature type="domain" description="Bacterial sugar transferase" evidence="8">
    <location>
        <begin position="271"/>
        <end position="452"/>
    </location>
</feature>
<dbReference type="EMBL" id="CP044205">
    <property type="protein sequence ID" value="QFY42047.1"/>
    <property type="molecule type" value="Genomic_DNA"/>
</dbReference>
<dbReference type="InterPro" id="IPR003362">
    <property type="entry name" value="Bact_transf"/>
</dbReference>
<keyword evidence="6 7" id="KW-0472">Membrane</keyword>
<proteinExistence type="inferred from homology"/>
<dbReference type="Pfam" id="PF02397">
    <property type="entry name" value="Bac_transf"/>
    <property type="match status" value="1"/>
</dbReference>
<accession>A0A5Q0BIQ4</accession>
<feature type="transmembrane region" description="Helical" evidence="7">
    <location>
        <begin position="73"/>
        <end position="94"/>
    </location>
</feature>
<dbReference type="EC" id="2.7.8.31" evidence="9"/>
<dbReference type="AlphaFoldDB" id="A0A5Q0BIQ4"/>
<evidence type="ECO:0000256" key="5">
    <source>
        <dbReference type="ARBA" id="ARBA00022989"/>
    </source>
</evidence>
<keyword evidence="10" id="KW-1185">Reference proteome</keyword>
<protein>
    <submittedName>
        <fullName evidence="9">Undecaprenyl-phosphate glucose phosphotransferase</fullName>
        <ecNumber evidence="9">2.7.8.31</ecNumber>
    </submittedName>
</protein>
<evidence type="ECO:0000313" key="9">
    <source>
        <dbReference type="EMBL" id="QFY42047.1"/>
    </source>
</evidence>
<dbReference type="GO" id="GO:0016020">
    <property type="term" value="C:membrane"/>
    <property type="evidence" value="ECO:0007669"/>
    <property type="project" value="UniProtKB-SubCell"/>
</dbReference>
<evidence type="ECO:0000313" key="10">
    <source>
        <dbReference type="Proteomes" id="UP000325755"/>
    </source>
</evidence>
<evidence type="ECO:0000256" key="2">
    <source>
        <dbReference type="ARBA" id="ARBA00006464"/>
    </source>
</evidence>
<feature type="transmembrane region" description="Helical" evidence="7">
    <location>
        <begin position="106"/>
        <end position="128"/>
    </location>
</feature>
<dbReference type="OrthoDB" id="9808602at2"/>
<evidence type="ECO:0000256" key="3">
    <source>
        <dbReference type="ARBA" id="ARBA00022679"/>
    </source>
</evidence>
<dbReference type="NCBIfam" id="TIGR03023">
    <property type="entry name" value="WcaJ_sugtrans"/>
    <property type="match status" value="1"/>
</dbReference>
<dbReference type="KEGG" id="mmob:F6R98_04905"/>